<gene>
    <name evidence="1" type="ORF">MLD38_008908</name>
</gene>
<evidence type="ECO:0000313" key="2">
    <source>
        <dbReference type="Proteomes" id="UP001057402"/>
    </source>
</evidence>
<proteinExistence type="predicted"/>
<sequence>MAADKLRDLSQPIDVPLLDATVSAFYGTGSKDERAAADQILRELQTNPDMWLQVVHILQNTKNLNTKFFALQVLEGVIKYRWNALPVEQRDGMKNYISEVIVQLSSNEASLRMEKLYINKLNIILVQILKHEWPSRWRSFIPDLVSAAKTSETICENCMAILKLLSEEVFDFSRGEMTQLKIKELKQSLNSEFQLIHELCLYVLSASQRVELIRATLSTLHAFLSWIPLGYIFESPLLETLLKFFPMPSYRNLTLQCLTEVAALNFGDYYNVQYVNMYNIFMAQLQAILPSATSIPDAYAHGSSEEQAFIQNLALFFTSFYKYHIRVLESTQENISSLLLGLDYLISISYVDDTEVFKVCLDYWNALVLELFEAHNNLDNPAVTASMMGLQMPLIPGMVDGLGSQLLQRRQLYAGPMSKLRLLMISRMAKPEEVLIVEDENGNIVRETMKDNDVLVQYKIMRETLIYLSHLDHEDTEKQMLRKLSKQLSGEDWSWNNLNTLCWAIGSISGSMMEEQENRFLVMVIRDLLNLCEITKGKDNKAVIASNIMYVVGQYPRFLRAHWKFLKTVVNKLFEFMHETHPGVQDMACDTFLKIVQKCRRKFVIVQVGENEPFVSELLTGLGTTIADLEPHQIHSFYESVGHMIQAEPDPQKRDEYLQRLMDLPNRRWSEIIGQARLSVDYLKDPEVIRGVLNILQTNTSVASALGTYFLSQITLIFLDMLNVYRMYSELISSTIAEGGPYATKKSFVKLLRSVKRETLKLIETFLDKAEDQPQIGKQFVPPMMDPILGDYARNVPDARESEVLSLFATIINKYKHVMIDDVPRIFEAVFQCTLEMITKNFEDYPEHRLKFFSLLRAIAAHCFPALIRLSSQQLKLVMDSIIWAFRHTERNIAETGLNLLLEMLKNFQTSDFCNQFYQTYYLTIEQEIFAVLTDTFHKPGFKLHVLVLQHLFCLVQSGLLTEPLWDASTVPYPYPSNAIFVHEYTIKLLGSSFPNMSVGEVTQFVNGLLESTNDNSTFKNHIRDFLVQSKEFSAQDNKDLYAEEAAAQRERERQRMLSIPGLIAPNEIQDEMLDS</sequence>
<evidence type="ECO:0000313" key="1">
    <source>
        <dbReference type="EMBL" id="KAI4383026.1"/>
    </source>
</evidence>
<comment type="caution">
    <text evidence="1">The sequence shown here is derived from an EMBL/GenBank/DDBJ whole genome shotgun (WGS) entry which is preliminary data.</text>
</comment>
<name>A0ACB9RV12_9MYRT</name>
<keyword evidence="2" id="KW-1185">Reference proteome</keyword>
<reference evidence="2" key="1">
    <citation type="journal article" date="2023" name="Front. Plant Sci.">
        <title>Chromosomal-level genome assembly of Melastoma candidum provides insights into trichome evolution.</title>
        <authorList>
            <person name="Zhong Y."/>
            <person name="Wu W."/>
            <person name="Sun C."/>
            <person name="Zou P."/>
            <person name="Liu Y."/>
            <person name="Dai S."/>
            <person name="Zhou R."/>
        </authorList>
    </citation>
    <scope>NUCLEOTIDE SEQUENCE [LARGE SCALE GENOMIC DNA]</scope>
</reference>
<accession>A0ACB9RV12</accession>
<dbReference type="Proteomes" id="UP001057402">
    <property type="component" value="Chromosome 3"/>
</dbReference>
<organism evidence="1 2">
    <name type="scientific">Melastoma candidum</name>
    <dbReference type="NCBI Taxonomy" id="119954"/>
    <lineage>
        <taxon>Eukaryota</taxon>
        <taxon>Viridiplantae</taxon>
        <taxon>Streptophyta</taxon>
        <taxon>Embryophyta</taxon>
        <taxon>Tracheophyta</taxon>
        <taxon>Spermatophyta</taxon>
        <taxon>Magnoliopsida</taxon>
        <taxon>eudicotyledons</taxon>
        <taxon>Gunneridae</taxon>
        <taxon>Pentapetalae</taxon>
        <taxon>rosids</taxon>
        <taxon>malvids</taxon>
        <taxon>Myrtales</taxon>
        <taxon>Melastomataceae</taxon>
        <taxon>Melastomatoideae</taxon>
        <taxon>Melastomateae</taxon>
        <taxon>Melastoma</taxon>
    </lineage>
</organism>
<protein>
    <submittedName>
        <fullName evidence="1">Uncharacterized protein</fullName>
    </submittedName>
</protein>
<dbReference type="EMBL" id="CM042882">
    <property type="protein sequence ID" value="KAI4383026.1"/>
    <property type="molecule type" value="Genomic_DNA"/>
</dbReference>